<dbReference type="CDD" id="cd05259">
    <property type="entry name" value="PCBER_SDR_a"/>
    <property type="match status" value="1"/>
</dbReference>
<dbReference type="Gene3D" id="3.40.50.720">
    <property type="entry name" value="NAD(P)-binding Rossmann-like Domain"/>
    <property type="match status" value="1"/>
</dbReference>
<dbReference type="OrthoDB" id="9974981at2759"/>
<sequence length="303" mass="33637">MLYEAYKKVALAGASGNLGSVVLKELIKSNLFEITVLSRASSTFKYPPEVKEIKADFESLESLTTALKGQQALVSTVASLGVKSQKLLIDAAVQAGVKRIIPSEFGCDLHNAKARTLPVYAAKVEIEKYLDELAVKGQISYTLLFTGPLLDFGLKHGIFFNFKERKAELFDGGDYPFSTTTLATAGKAVRRVLTHPPETADRAIRVKDIDISQKQLVKLAQALTPGEEWDLKDVDTAELEKQSLEDLKTKQMKPTTMLNFLRRAIFNPGYGNKWEHVHNSVLGIREMTEPDLEELIHNIFGPK</sequence>
<evidence type="ECO:0000256" key="2">
    <source>
        <dbReference type="ARBA" id="ARBA00023002"/>
    </source>
</evidence>
<dbReference type="Proteomes" id="UP000469558">
    <property type="component" value="Unassembled WGS sequence"/>
</dbReference>
<keyword evidence="1" id="KW-0521">NADP</keyword>
<name>A0A8T9CHQ7_9HELO</name>
<dbReference type="PANTHER" id="PTHR47706">
    <property type="entry name" value="NMRA-LIKE FAMILY PROTEIN"/>
    <property type="match status" value="1"/>
</dbReference>
<dbReference type="GO" id="GO:0016491">
    <property type="term" value="F:oxidoreductase activity"/>
    <property type="evidence" value="ECO:0007669"/>
    <property type="project" value="UniProtKB-KW"/>
</dbReference>
<evidence type="ECO:0000313" key="5">
    <source>
        <dbReference type="Proteomes" id="UP000469558"/>
    </source>
</evidence>
<dbReference type="EMBL" id="QGMK01000207">
    <property type="protein sequence ID" value="TVY83294.1"/>
    <property type="molecule type" value="Genomic_DNA"/>
</dbReference>
<dbReference type="InterPro" id="IPR008030">
    <property type="entry name" value="NmrA-like"/>
</dbReference>
<feature type="domain" description="NmrA-like" evidence="3">
    <location>
        <begin position="7"/>
        <end position="147"/>
    </location>
</feature>
<dbReference type="AlphaFoldDB" id="A0A8T9CHQ7"/>
<dbReference type="SUPFAM" id="SSF51735">
    <property type="entry name" value="NAD(P)-binding Rossmann-fold domains"/>
    <property type="match status" value="1"/>
</dbReference>
<protein>
    <recommendedName>
        <fullName evidence="3">NmrA-like domain-containing protein</fullName>
    </recommendedName>
</protein>
<keyword evidence="2" id="KW-0560">Oxidoreductase</keyword>
<reference evidence="4 5" key="1">
    <citation type="submission" date="2018-05" db="EMBL/GenBank/DDBJ databases">
        <title>Genome sequencing and assembly of the regulated plant pathogen Lachnellula willkommii and related sister species for the development of diagnostic species identification markers.</title>
        <authorList>
            <person name="Giroux E."/>
            <person name="Bilodeau G."/>
        </authorList>
    </citation>
    <scope>NUCLEOTIDE SEQUENCE [LARGE SCALE GENOMIC DNA]</scope>
    <source>
        <strain evidence="4 5">CBS 268.59</strain>
    </source>
</reference>
<dbReference type="InterPro" id="IPR051609">
    <property type="entry name" value="NmrA/Isoflavone_reductase-like"/>
</dbReference>
<evidence type="ECO:0000256" key="1">
    <source>
        <dbReference type="ARBA" id="ARBA00022857"/>
    </source>
</evidence>
<evidence type="ECO:0000313" key="4">
    <source>
        <dbReference type="EMBL" id="TVY83294.1"/>
    </source>
</evidence>
<keyword evidence="5" id="KW-1185">Reference proteome</keyword>
<dbReference type="PANTHER" id="PTHR47706:SF1">
    <property type="entry name" value="CIPA-LIKE, PUTATIVE (AFU_ORTHOLOGUE AFUA_1G12460)-RELATED"/>
    <property type="match status" value="1"/>
</dbReference>
<organism evidence="4 5">
    <name type="scientific">Lachnellula suecica</name>
    <dbReference type="NCBI Taxonomy" id="602035"/>
    <lineage>
        <taxon>Eukaryota</taxon>
        <taxon>Fungi</taxon>
        <taxon>Dikarya</taxon>
        <taxon>Ascomycota</taxon>
        <taxon>Pezizomycotina</taxon>
        <taxon>Leotiomycetes</taxon>
        <taxon>Helotiales</taxon>
        <taxon>Lachnaceae</taxon>
        <taxon>Lachnellula</taxon>
    </lineage>
</organism>
<comment type="caution">
    <text evidence="4">The sequence shown here is derived from an EMBL/GenBank/DDBJ whole genome shotgun (WGS) entry which is preliminary data.</text>
</comment>
<proteinExistence type="predicted"/>
<gene>
    <name evidence="4" type="ORF">LSUE1_G001559</name>
</gene>
<dbReference type="InterPro" id="IPR045312">
    <property type="entry name" value="PCBER-like"/>
</dbReference>
<evidence type="ECO:0000259" key="3">
    <source>
        <dbReference type="Pfam" id="PF05368"/>
    </source>
</evidence>
<accession>A0A8T9CHQ7</accession>
<dbReference type="Pfam" id="PF05368">
    <property type="entry name" value="NmrA"/>
    <property type="match status" value="1"/>
</dbReference>
<dbReference type="InterPro" id="IPR036291">
    <property type="entry name" value="NAD(P)-bd_dom_sf"/>
</dbReference>